<dbReference type="Gene3D" id="3.40.50.2300">
    <property type="match status" value="2"/>
</dbReference>
<protein>
    <submittedName>
        <fullName evidence="6">LacI family transcriptional regulator</fullName>
    </submittedName>
</protein>
<evidence type="ECO:0000313" key="7">
    <source>
        <dbReference type="Proteomes" id="UP000070299"/>
    </source>
</evidence>
<dbReference type="STRING" id="1799789.AX660_04695"/>
<keyword evidence="3" id="KW-0238">DNA-binding</keyword>
<keyword evidence="2" id="KW-0805">Transcription regulation</keyword>
<comment type="caution">
    <text evidence="6">The sequence shown here is derived from an EMBL/GenBank/DDBJ whole genome shotgun (WGS) entry which is preliminary data.</text>
</comment>
<dbReference type="SUPFAM" id="SSF53822">
    <property type="entry name" value="Periplasmic binding protein-like I"/>
    <property type="match status" value="1"/>
</dbReference>
<dbReference type="EMBL" id="LSNE01000002">
    <property type="protein sequence ID" value="KXI30881.1"/>
    <property type="molecule type" value="Genomic_DNA"/>
</dbReference>
<keyword evidence="1" id="KW-0678">Repressor</keyword>
<sequence>MATVGIKDIATLAKVSPATVSRVLSSPELVSKKTLNKVKKIIDEMGYRPNRIGASLRTRKSGNIVAIIPDITNPVNAGIIRAIEQGAQSAGYSILLGDTQGLVERERHYADLVTSGQADGVLLFCSRMPFRIDPTLPLSGQIPPMVNANENMGNDEIVQVAVDNVAAAKAAVDYLVAQGHKRIAAITGPDDIPSSNERLQGYFAALEEAGLVLDPDLQIAGTYTVDSGVNCAEKLLLLRKRPTAIFCFNDEMAIGVMKLLKKQGFLIPEDVSVMGFDDIHYAEYVTPALSTVHQPLKEIGTACINLLLEQLRGNHVPPGRQFLPFELKLRASTGPAPHF</sequence>
<keyword evidence="7" id="KW-1185">Reference proteome</keyword>
<dbReference type="Pfam" id="PF13377">
    <property type="entry name" value="Peripla_BP_3"/>
    <property type="match status" value="1"/>
</dbReference>
<evidence type="ECO:0000256" key="2">
    <source>
        <dbReference type="ARBA" id="ARBA00023015"/>
    </source>
</evidence>
<dbReference type="SUPFAM" id="SSF47413">
    <property type="entry name" value="lambda repressor-like DNA-binding domains"/>
    <property type="match status" value="1"/>
</dbReference>
<dbReference type="CDD" id="cd06284">
    <property type="entry name" value="PBP1_LacI-like"/>
    <property type="match status" value="1"/>
</dbReference>
<proteinExistence type="predicted"/>
<name>A0A136A6N6_9ALTE</name>
<feature type="domain" description="HTH lacI-type" evidence="5">
    <location>
        <begin position="4"/>
        <end position="58"/>
    </location>
</feature>
<dbReference type="GO" id="GO:0000976">
    <property type="term" value="F:transcription cis-regulatory region binding"/>
    <property type="evidence" value="ECO:0007669"/>
    <property type="project" value="TreeGrafter"/>
</dbReference>
<dbReference type="InterPro" id="IPR000843">
    <property type="entry name" value="HTH_LacI"/>
</dbReference>
<evidence type="ECO:0000256" key="1">
    <source>
        <dbReference type="ARBA" id="ARBA00022491"/>
    </source>
</evidence>
<dbReference type="CDD" id="cd01392">
    <property type="entry name" value="HTH_LacI"/>
    <property type="match status" value="1"/>
</dbReference>
<organism evidence="6 7">
    <name type="scientific">Paraglaciecola hydrolytica</name>
    <dbReference type="NCBI Taxonomy" id="1799789"/>
    <lineage>
        <taxon>Bacteria</taxon>
        <taxon>Pseudomonadati</taxon>
        <taxon>Pseudomonadota</taxon>
        <taxon>Gammaproteobacteria</taxon>
        <taxon>Alteromonadales</taxon>
        <taxon>Alteromonadaceae</taxon>
        <taxon>Paraglaciecola</taxon>
    </lineage>
</organism>
<dbReference type="PROSITE" id="PS50932">
    <property type="entry name" value="HTH_LACI_2"/>
    <property type="match status" value="1"/>
</dbReference>
<reference evidence="7" key="1">
    <citation type="submission" date="2016-02" db="EMBL/GenBank/DDBJ databases">
        <authorList>
            <person name="Schultz-Johansen M."/>
            <person name="Glaring M.A."/>
            <person name="Bech P.K."/>
            <person name="Stougaard P."/>
        </authorList>
    </citation>
    <scope>NUCLEOTIDE SEQUENCE [LARGE SCALE GENOMIC DNA]</scope>
    <source>
        <strain evidence="7">S66</strain>
    </source>
</reference>
<evidence type="ECO:0000256" key="3">
    <source>
        <dbReference type="ARBA" id="ARBA00023125"/>
    </source>
</evidence>
<dbReference type="OrthoDB" id="9798934at2"/>
<dbReference type="PANTHER" id="PTHR30146:SF151">
    <property type="entry name" value="HTH-TYPE TRANSCRIPTIONAL REPRESSOR CYTR"/>
    <property type="match status" value="1"/>
</dbReference>
<evidence type="ECO:0000259" key="5">
    <source>
        <dbReference type="PROSITE" id="PS50932"/>
    </source>
</evidence>
<dbReference type="InterPro" id="IPR046335">
    <property type="entry name" value="LacI/GalR-like_sensor"/>
</dbReference>
<dbReference type="SMART" id="SM00354">
    <property type="entry name" value="HTH_LACI"/>
    <property type="match status" value="1"/>
</dbReference>
<dbReference type="PANTHER" id="PTHR30146">
    <property type="entry name" value="LACI-RELATED TRANSCRIPTIONAL REPRESSOR"/>
    <property type="match status" value="1"/>
</dbReference>
<keyword evidence="4" id="KW-0804">Transcription</keyword>
<dbReference type="Gene3D" id="1.10.260.40">
    <property type="entry name" value="lambda repressor-like DNA-binding domains"/>
    <property type="match status" value="1"/>
</dbReference>
<dbReference type="PROSITE" id="PS00356">
    <property type="entry name" value="HTH_LACI_1"/>
    <property type="match status" value="1"/>
</dbReference>
<dbReference type="Proteomes" id="UP000070299">
    <property type="component" value="Unassembled WGS sequence"/>
</dbReference>
<evidence type="ECO:0000313" key="6">
    <source>
        <dbReference type="EMBL" id="KXI30881.1"/>
    </source>
</evidence>
<evidence type="ECO:0000256" key="4">
    <source>
        <dbReference type="ARBA" id="ARBA00023163"/>
    </source>
</evidence>
<gene>
    <name evidence="6" type="ORF">AX660_04695</name>
</gene>
<dbReference type="InterPro" id="IPR028082">
    <property type="entry name" value="Peripla_BP_I"/>
</dbReference>
<dbReference type="Pfam" id="PF00356">
    <property type="entry name" value="LacI"/>
    <property type="match status" value="1"/>
</dbReference>
<dbReference type="GO" id="GO:0003700">
    <property type="term" value="F:DNA-binding transcription factor activity"/>
    <property type="evidence" value="ECO:0007669"/>
    <property type="project" value="TreeGrafter"/>
</dbReference>
<accession>A0A136A6N6</accession>
<dbReference type="InterPro" id="IPR010982">
    <property type="entry name" value="Lambda_DNA-bd_dom_sf"/>
</dbReference>
<dbReference type="AlphaFoldDB" id="A0A136A6N6"/>